<keyword evidence="7" id="KW-0812">Transmembrane</keyword>
<dbReference type="SUPFAM" id="SSF47384">
    <property type="entry name" value="Homodimeric domain of signal transducing histidine kinase"/>
    <property type="match status" value="1"/>
</dbReference>
<dbReference type="GO" id="GO:0005886">
    <property type="term" value="C:plasma membrane"/>
    <property type="evidence" value="ECO:0007669"/>
    <property type="project" value="TreeGrafter"/>
</dbReference>
<feature type="transmembrane region" description="Helical" evidence="7">
    <location>
        <begin position="278"/>
        <end position="297"/>
    </location>
</feature>
<dbReference type="EC" id="2.7.13.3" evidence="2"/>
<dbReference type="PANTHER" id="PTHR45453">
    <property type="entry name" value="PHOSPHATE REGULON SENSOR PROTEIN PHOR"/>
    <property type="match status" value="1"/>
</dbReference>
<dbReference type="AlphaFoldDB" id="A0A9X1VLD7"/>
<dbReference type="SUPFAM" id="SSF55874">
    <property type="entry name" value="ATPase domain of HSP90 chaperone/DNA topoisomerase II/histidine kinase"/>
    <property type="match status" value="1"/>
</dbReference>
<dbReference type="PROSITE" id="PS50109">
    <property type="entry name" value="HIS_KIN"/>
    <property type="match status" value="1"/>
</dbReference>
<keyword evidence="5" id="KW-0418">Kinase</keyword>
<dbReference type="Proteomes" id="UP001139369">
    <property type="component" value="Unassembled WGS sequence"/>
</dbReference>
<evidence type="ECO:0000256" key="4">
    <source>
        <dbReference type="ARBA" id="ARBA00022679"/>
    </source>
</evidence>
<dbReference type="InterPro" id="IPR005467">
    <property type="entry name" value="His_kinase_dom"/>
</dbReference>
<dbReference type="Pfam" id="PF02518">
    <property type="entry name" value="HATPase_c"/>
    <property type="match status" value="1"/>
</dbReference>
<dbReference type="Gene3D" id="3.30.565.10">
    <property type="entry name" value="Histidine kinase-like ATPase, C-terminal domain"/>
    <property type="match status" value="1"/>
</dbReference>
<dbReference type="InterPro" id="IPR036097">
    <property type="entry name" value="HisK_dim/P_sf"/>
</dbReference>
<keyword evidence="7" id="KW-1133">Transmembrane helix</keyword>
<feature type="domain" description="Histidine kinase" evidence="8">
    <location>
        <begin position="334"/>
        <end position="549"/>
    </location>
</feature>
<proteinExistence type="predicted"/>
<reference evidence="9" key="1">
    <citation type="submission" date="2022-02" db="EMBL/GenBank/DDBJ databases">
        <title>Polaribacter sp. MSW13, isolated from seawater.</title>
        <authorList>
            <person name="Kristyanto S."/>
            <person name="Jung J."/>
            <person name="Jeon C.O."/>
        </authorList>
    </citation>
    <scope>NUCLEOTIDE SEQUENCE</scope>
    <source>
        <strain evidence="9">MSW13</strain>
    </source>
</reference>
<dbReference type="InterPro" id="IPR036890">
    <property type="entry name" value="HATPase_C_sf"/>
</dbReference>
<keyword evidence="6" id="KW-0902">Two-component regulatory system</keyword>
<dbReference type="Gene3D" id="1.25.40.10">
    <property type="entry name" value="Tetratricopeptide repeat domain"/>
    <property type="match status" value="1"/>
</dbReference>
<dbReference type="SMART" id="SM00387">
    <property type="entry name" value="HATPase_c"/>
    <property type="match status" value="1"/>
</dbReference>
<keyword evidence="10" id="KW-1185">Reference proteome</keyword>
<evidence type="ECO:0000256" key="1">
    <source>
        <dbReference type="ARBA" id="ARBA00000085"/>
    </source>
</evidence>
<dbReference type="GO" id="GO:0005524">
    <property type="term" value="F:ATP binding"/>
    <property type="evidence" value="ECO:0007669"/>
    <property type="project" value="UniProtKB-KW"/>
</dbReference>
<gene>
    <name evidence="9" type="ORF">MC378_03785</name>
</gene>
<dbReference type="GO" id="GO:0004721">
    <property type="term" value="F:phosphoprotein phosphatase activity"/>
    <property type="evidence" value="ECO:0007669"/>
    <property type="project" value="TreeGrafter"/>
</dbReference>
<evidence type="ECO:0000256" key="5">
    <source>
        <dbReference type="ARBA" id="ARBA00022777"/>
    </source>
</evidence>
<evidence type="ECO:0000313" key="9">
    <source>
        <dbReference type="EMBL" id="MCI2228276.1"/>
    </source>
</evidence>
<dbReference type="PRINTS" id="PR00344">
    <property type="entry name" value="BCTRLSENSOR"/>
</dbReference>
<keyword evidence="3" id="KW-0597">Phosphoprotein</keyword>
<dbReference type="GO" id="GO:0016036">
    <property type="term" value="P:cellular response to phosphate starvation"/>
    <property type="evidence" value="ECO:0007669"/>
    <property type="project" value="TreeGrafter"/>
</dbReference>
<comment type="caution">
    <text evidence="9">The sequence shown here is derived from an EMBL/GenBank/DDBJ whole genome shotgun (WGS) entry which is preliminary data.</text>
</comment>
<dbReference type="InterPro" id="IPR011990">
    <property type="entry name" value="TPR-like_helical_dom_sf"/>
</dbReference>
<evidence type="ECO:0000256" key="6">
    <source>
        <dbReference type="ARBA" id="ARBA00023012"/>
    </source>
</evidence>
<keyword evidence="9" id="KW-0547">Nucleotide-binding</keyword>
<keyword evidence="4" id="KW-0808">Transferase</keyword>
<dbReference type="PANTHER" id="PTHR45453:SF1">
    <property type="entry name" value="PHOSPHATE REGULON SENSOR PROTEIN PHOR"/>
    <property type="match status" value="1"/>
</dbReference>
<evidence type="ECO:0000256" key="2">
    <source>
        <dbReference type="ARBA" id="ARBA00012438"/>
    </source>
</evidence>
<dbReference type="InterPro" id="IPR050351">
    <property type="entry name" value="BphY/WalK/GraS-like"/>
</dbReference>
<keyword evidence="9" id="KW-0067">ATP-binding</keyword>
<name>A0A9X1VLD7_9FLAO</name>
<accession>A0A9X1VLD7</accession>
<dbReference type="GO" id="GO:0000155">
    <property type="term" value="F:phosphorelay sensor kinase activity"/>
    <property type="evidence" value="ECO:0007669"/>
    <property type="project" value="InterPro"/>
</dbReference>
<sequence length="549" mass="63596">MILIKKNTYRLIVKYSFSVILFYCSVSGYTQTSLNEFFKNYRTTDRVGAFFVKFRKSNNFDSIVFYTEKAIKGFNEDTHHFIKFSVYYKLGCALLRKQDYFNASIAIDSSIQIGIAHNLRKQLVEAYRVKGVIANYKNLYDEAIDNYKIALSYADAIADKISLNTNLSSLYIDVGKTKLALEFIDEFIDYNAKNPGVLDSHTLVYNYLKKNNFKKASLQAQKYIQFLKKGKENLKEAAYIKYGKKYQAEKKTHEYELLKKENIIKDLEIKKQTTRCNYLIFFYLFGLIFVIFTYNRFRLKRNVANSLAKQNEILKKKKVILEKSNANKQKLFSIISHDLIGPFNAVLGYTKLLDEDYENFTEKERKKFIHIINTYANKNYILTRSLLDWAKVQQDRLKVRKSKLNFEEVIASTIASYQLLADKKNINVRVIIGDKVVVEADRIMMQTVIGNLFINAIKFSHINGTIIFKLYKNNEGKETLEIRDNGIGMNQEELKTLFDLEKVNIKKGTNNERGNGIGLVMAKELIELQNGTLQILSEKGKGSIAIITI</sequence>
<organism evidence="9 10">
    <name type="scientific">Polaribacter marinus</name>
    <dbReference type="NCBI Taxonomy" id="2916838"/>
    <lineage>
        <taxon>Bacteria</taxon>
        <taxon>Pseudomonadati</taxon>
        <taxon>Bacteroidota</taxon>
        <taxon>Flavobacteriia</taxon>
        <taxon>Flavobacteriales</taxon>
        <taxon>Flavobacteriaceae</taxon>
    </lineage>
</organism>
<dbReference type="Gene3D" id="1.10.287.130">
    <property type="match status" value="1"/>
</dbReference>
<evidence type="ECO:0000259" key="8">
    <source>
        <dbReference type="PROSITE" id="PS50109"/>
    </source>
</evidence>
<dbReference type="InterPro" id="IPR003594">
    <property type="entry name" value="HATPase_dom"/>
</dbReference>
<evidence type="ECO:0000313" key="10">
    <source>
        <dbReference type="Proteomes" id="UP001139369"/>
    </source>
</evidence>
<dbReference type="InterPro" id="IPR004358">
    <property type="entry name" value="Sig_transdc_His_kin-like_C"/>
</dbReference>
<dbReference type="RefSeq" id="WP_242177392.1">
    <property type="nucleotide sequence ID" value="NZ_JAKQYM010000002.1"/>
</dbReference>
<protein>
    <recommendedName>
        <fullName evidence="2">histidine kinase</fullName>
        <ecNumber evidence="2">2.7.13.3</ecNumber>
    </recommendedName>
</protein>
<evidence type="ECO:0000256" key="3">
    <source>
        <dbReference type="ARBA" id="ARBA00022553"/>
    </source>
</evidence>
<dbReference type="SUPFAM" id="SSF48452">
    <property type="entry name" value="TPR-like"/>
    <property type="match status" value="1"/>
</dbReference>
<evidence type="ECO:0000256" key="7">
    <source>
        <dbReference type="SAM" id="Phobius"/>
    </source>
</evidence>
<comment type="catalytic activity">
    <reaction evidence="1">
        <text>ATP + protein L-histidine = ADP + protein N-phospho-L-histidine.</text>
        <dbReference type="EC" id="2.7.13.3"/>
    </reaction>
</comment>
<dbReference type="EMBL" id="JAKQYM010000002">
    <property type="protein sequence ID" value="MCI2228276.1"/>
    <property type="molecule type" value="Genomic_DNA"/>
</dbReference>
<keyword evidence="7" id="KW-0472">Membrane</keyword>